<keyword evidence="6 9" id="KW-0812">Transmembrane</keyword>
<evidence type="ECO:0000256" key="9">
    <source>
        <dbReference type="SAM" id="Phobius"/>
    </source>
</evidence>
<comment type="pathway">
    <text evidence="3">Secondary metabolite biosynthesis.</text>
</comment>
<feature type="transmembrane region" description="Helical" evidence="9">
    <location>
        <begin position="149"/>
        <end position="167"/>
    </location>
</feature>
<gene>
    <name evidence="10" type="ORF">AAE3_LOCUS11157</name>
</gene>
<evidence type="ECO:0008006" key="12">
    <source>
        <dbReference type="Google" id="ProtNLM"/>
    </source>
</evidence>
<feature type="transmembrane region" description="Helical" evidence="9">
    <location>
        <begin position="173"/>
        <end position="194"/>
    </location>
</feature>
<dbReference type="OrthoDB" id="18170at2759"/>
<dbReference type="FunFam" id="1.20.120.1780:FF:000001">
    <property type="entry name" value="4-hydroxybenzoate octaprenyltransferase"/>
    <property type="match status" value="1"/>
</dbReference>
<protein>
    <recommendedName>
        <fullName evidence="12">4-HB polyprenyltransferase</fullName>
    </recommendedName>
</protein>
<keyword evidence="5" id="KW-0808">Transferase</keyword>
<dbReference type="PANTHER" id="PTHR11048">
    <property type="entry name" value="PRENYLTRANSFERASES"/>
    <property type="match status" value="1"/>
</dbReference>
<evidence type="ECO:0000256" key="3">
    <source>
        <dbReference type="ARBA" id="ARBA00005179"/>
    </source>
</evidence>
<organism evidence="10 11">
    <name type="scientific">Cyclocybe aegerita</name>
    <name type="common">Black poplar mushroom</name>
    <name type="synonym">Agrocybe aegerita</name>
    <dbReference type="NCBI Taxonomy" id="1973307"/>
    <lineage>
        <taxon>Eukaryota</taxon>
        <taxon>Fungi</taxon>
        <taxon>Dikarya</taxon>
        <taxon>Basidiomycota</taxon>
        <taxon>Agaricomycotina</taxon>
        <taxon>Agaricomycetes</taxon>
        <taxon>Agaricomycetidae</taxon>
        <taxon>Agaricales</taxon>
        <taxon>Agaricineae</taxon>
        <taxon>Bolbitiaceae</taxon>
        <taxon>Cyclocybe</taxon>
    </lineage>
</organism>
<accession>A0A8S0XQT9</accession>
<evidence type="ECO:0000256" key="6">
    <source>
        <dbReference type="ARBA" id="ARBA00022692"/>
    </source>
</evidence>
<evidence type="ECO:0000313" key="10">
    <source>
        <dbReference type="EMBL" id="CAA7268943.1"/>
    </source>
</evidence>
<feature type="transmembrane region" description="Helical" evidence="9">
    <location>
        <begin position="99"/>
        <end position="120"/>
    </location>
</feature>
<dbReference type="GO" id="GO:0005743">
    <property type="term" value="C:mitochondrial inner membrane"/>
    <property type="evidence" value="ECO:0007669"/>
    <property type="project" value="TreeGrafter"/>
</dbReference>
<dbReference type="PROSITE" id="PS00943">
    <property type="entry name" value="UBIA"/>
    <property type="match status" value="1"/>
</dbReference>
<dbReference type="CDD" id="cd13959">
    <property type="entry name" value="PT_UbiA_COQ2"/>
    <property type="match status" value="1"/>
</dbReference>
<evidence type="ECO:0000313" key="11">
    <source>
        <dbReference type="Proteomes" id="UP000467700"/>
    </source>
</evidence>
<dbReference type="PANTHER" id="PTHR11048:SF28">
    <property type="entry name" value="4-HYDROXYBENZOATE POLYPRENYLTRANSFERASE, MITOCHONDRIAL"/>
    <property type="match status" value="1"/>
</dbReference>
<dbReference type="Gene3D" id="1.10.357.140">
    <property type="entry name" value="UbiA prenyltransferase"/>
    <property type="match status" value="1"/>
</dbReference>
<dbReference type="Pfam" id="PF01040">
    <property type="entry name" value="UbiA"/>
    <property type="match status" value="1"/>
</dbReference>
<evidence type="ECO:0000256" key="2">
    <source>
        <dbReference type="ARBA" id="ARBA00004141"/>
    </source>
</evidence>
<comment type="similarity">
    <text evidence="4">Belongs to the UbiA prenyltransferase family.</text>
</comment>
<name>A0A8S0XQT9_CYCAE</name>
<dbReference type="GO" id="GO:0016765">
    <property type="term" value="F:transferase activity, transferring alkyl or aryl (other than methyl) groups"/>
    <property type="evidence" value="ECO:0007669"/>
    <property type="project" value="InterPro"/>
</dbReference>
<dbReference type="Proteomes" id="UP000467700">
    <property type="component" value="Unassembled WGS sequence"/>
</dbReference>
<evidence type="ECO:0000256" key="8">
    <source>
        <dbReference type="ARBA" id="ARBA00023136"/>
    </source>
</evidence>
<dbReference type="InterPro" id="IPR039653">
    <property type="entry name" value="Prenyltransferase"/>
</dbReference>
<keyword evidence="11" id="KW-1185">Reference proteome</keyword>
<dbReference type="EMBL" id="CACVBS010000072">
    <property type="protein sequence ID" value="CAA7268943.1"/>
    <property type="molecule type" value="Genomic_DNA"/>
</dbReference>
<comment type="subcellular location">
    <subcellularLocation>
        <location evidence="2">Membrane</location>
        <topology evidence="2">Multi-pass membrane protein</topology>
    </subcellularLocation>
</comment>
<sequence length="286" mass="32414">MPEKKSITIYSTTQNYLDLIRFSKPGGTLLIFLPHIYGLTVAAYARKLQLEEYIDWFFKLFVWSFVARSLGCTINDMCDYRYDREVERTKDRPLASGKISLFGAGLFLVFQSLVYFALLWTPDRNLLIAFPLMFMYPLMKRVTPFPQAWLGIAMNWGVVLAWTSIYGPINQGVIAPLMAGLWAWTMFYDTIYACQDRKDDLRIGVGSSAIALQSAIKPYLSLFAFAFTALFTVALRANNHSLPLVAIIAGGTTIELAWQIIIIDPMDPSTCKRKLANRPLDKDTEA</sequence>
<dbReference type="InterPro" id="IPR044878">
    <property type="entry name" value="UbiA_sf"/>
</dbReference>
<dbReference type="AlphaFoldDB" id="A0A8S0XQT9"/>
<reference evidence="10 11" key="1">
    <citation type="submission" date="2020-01" db="EMBL/GenBank/DDBJ databases">
        <authorList>
            <person name="Gupta K D."/>
        </authorList>
    </citation>
    <scope>NUCLEOTIDE SEQUENCE [LARGE SCALE GENOMIC DNA]</scope>
</reference>
<evidence type="ECO:0000256" key="5">
    <source>
        <dbReference type="ARBA" id="ARBA00022679"/>
    </source>
</evidence>
<comment type="cofactor">
    <cofactor evidence="1">
        <name>Mg(2+)</name>
        <dbReference type="ChEBI" id="CHEBI:18420"/>
    </cofactor>
</comment>
<feature type="transmembrane region" description="Helical" evidence="9">
    <location>
        <begin position="241"/>
        <end position="263"/>
    </location>
</feature>
<feature type="transmembrane region" description="Helical" evidence="9">
    <location>
        <begin position="215"/>
        <end position="235"/>
    </location>
</feature>
<dbReference type="GO" id="GO:0006744">
    <property type="term" value="P:ubiquinone biosynthetic process"/>
    <property type="evidence" value="ECO:0007669"/>
    <property type="project" value="TreeGrafter"/>
</dbReference>
<dbReference type="InterPro" id="IPR000537">
    <property type="entry name" value="UbiA_prenyltransferase"/>
</dbReference>
<dbReference type="Gene3D" id="1.20.120.1780">
    <property type="entry name" value="UbiA prenyltransferase"/>
    <property type="match status" value="1"/>
</dbReference>
<keyword evidence="8 9" id="KW-0472">Membrane</keyword>
<evidence type="ECO:0000256" key="1">
    <source>
        <dbReference type="ARBA" id="ARBA00001946"/>
    </source>
</evidence>
<evidence type="ECO:0000256" key="4">
    <source>
        <dbReference type="ARBA" id="ARBA00005985"/>
    </source>
</evidence>
<keyword evidence="7 9" id="KW-1133">Transmembrane helix</keyword>
<dbReference type="FunFam" id="1.10.357.140:FF:000008">
    <property type="entry name" value="4-hydroxybenzoate octaprenyltransferase"/>
    <property type="match status" value="1"/>
</dbReference>
<evidence type="ECO:0000256" key="7">
    <source>
        <dbReference type="ARBA" id="ARBA00022989"/>
    </source>
</evidence>
<proteinExistence type="inferred from homology"/>
<dbReference type="InterPro" id="IPR030470">
    <property type="entry name" value="UbiA_prenylTrfase_CS"/>
</dbReference>
<comment type="caution">
    <text evidence="10">The sequence shown here is derived from an EMBL/GenBank/DDBJ whole genome shotgun (WGS) entry which is preliminary data.</text>
</comment>